<comment type="caution">
    <text evidence="1">The sequence shown here is derived from an EMBL/GenBank/DDBJ whole genome shotgun (WGS) entry which is preliminary data.</text>
</comment>
<keyword evidence="2" id="KW-1185">Reference proteome</keyword>
<dbReference type="Proteomes" id="UP000266723">
    <property type="component" value="Unassembled WGS sequence"/>
</dbReference>
<protein>
    <submittedName>
        <fullName evidence="1">Uncharacterized protein</fullName>
    </submittedName>
</protein>
<evidence type="ECO:0000313" key="2">
    <source>
        <dbReference type="Proteomes" id="UP000266723"/>
    </source>
</evidence>
<name>A0ABQ7EEY6_BRACR</name>
<organism evidence="1 2">
    <name type="scientific">Brassica cretica</name>
    <name type="common">Mustard</name>
    <dbReference type="NCBI Taxonomy" id="69181"/>
    <lineage>
        <taxon>Eukaryota</taxon>
        <taxon>Viridiplantae</taxon>
        <taxon>Streptophyta</taxon>
        <taxon>Embryophyta</taxon>
        <taxon>Tracheophyta</taxon>
        <taxon>Spermatophyta</taxon>
        <taxon>Magnoliopsida</taxon>
        <taxon>eudicotyledons</taxon>
        <taxon>Gunneridae</taxon>
        <taxon>Pentapetalae</taxon>
        <taxon>rosids</taxon>
        <taxon>malvids</taxon>
        <taxon>Brassicales</taxon>
        <taxon>Brassicaceae</taxon>
        <taxon>Brassiceae</taxon>
        <taxon>Brassica</taxon>
    </lineage>
</organism>
<proteinExistence type="predicted"/>
<dbReference type="EMBL" id="QGKV02000299">
    <property type="protein sequence ID" value="KAF3594940.1"/>
    <property type="molecule type" value="Genomic_DNA"/>
</dbReference>
<reference evidence="1 2" key="1">
    <citation type="journal article" date="2020" name="BMC Genomics">
        <title>Intraspecific diversification of the crop wild relative Brassica cretica Lam. using demographic model selection.</title>
        <authorList>
            <person name="Kioukis A."/>
            <person name="Michalopoulou V.A."/>
            <person name="Briers L."/>
            <person name="Pirintsos S."/>
            <person name="Studholme D.J."/>
            <person name="Pavlidis P."/>
            <person name="Sarris P.F."/>
        </authorList>
    </citation>
    <scope>NUCLEOTIDE SEQUENCE [LARGE SCALE GENOMIC DNA]</scope>
    <source>
        <strain evidence="2">cv. PFS-1207/04</strain>
    </source>
</reference>
<evidence type="ECO:0000313" key="1">
    <source>
        <dbReference type="EMBL" id="KAF3594940.1"/>
    </source>
</evidence>
<accession>A0ABQ7EEY6</accession>
<sequence length="71" mass="8015">MEEETEKRVRWRLRFHAGEQVAGEKMTTTIAIGSCSGEVLGDWRNHASHLTSSRGLLKVFPKSSQCRKISV</sequence>
<gene>
    <name evidence="1" type="ORF">DY000_02021947</name>
</gene>